<reference evidence="2 3" key="1">
    <citation type="submission" date="2013-11" db="EMBL/GenBank/DDBJ databases">
        <title>Genome sequencing of Stegodyphus mimosarum.</title>
        <authorList>
            <person name="Bechsgaard J."/>
        </authorList>
    </citation>
    <scope>NUCLEOTIDE SEQUENCE [LARGE SCALE GENOMIC DNA]</scope>
</reference>
<keyword evidence="1" id="KW-0472">Membrane</keyword>
<dbReference type="EMBL" id="KK122332">
    <property type="protein sequence ID" value="KFM82516.1"/>
    <property type="molecule type" value="Genomic_DNA"/>
</dbReference>
<keyword evidence="1" id="KW-0812">Transmembrane</keyword>
<dbReference type="Proteomes" id="UP000054359">
    <property type="component" value="Unassembled WGS sequence"/>
</dbReference>
<keyword evidence="1" id="KW-1133">Transmembrane helix</keyword>
<accession>A0A087UYS7</accession>
<evidence type="ECO:0008006" key="4">
    <source>
        <dbReference type="Google" id="ProtNLM"/>
    </source>
</evidence>
<feature type="transmembrane region" description="Helical" evidence="1">
    <location>
        <begin position="26"/>
        <end position="50"/>
    </location>
</feature>
<evidence type="ECO:0000313" key="2">
    <source>
        <dbReference type="EMBL" id="KFM82516.1"/>
    </source>
</evidence>
<protein>
    <recommendedName>
        <fullName evidence="4">Transmembrane protein</fullName>
    </recommendedName>
</protein>
<proteinExistence type="predicted"/>
<gene>
    <name evidence="2" type="ORF">X975_03316</name>
</gene>
<dbReference type="AlphaFoldDB" id="A0A087UYS7"/>
<evidence type="ECO:0000256" key="1">
    <source>
        <dbReference type="SAM" id="Phobius"/>
    </source>
</evidence>
<sequence length="59" mass="6831">MAVVLKLCWLVTKIFNHFIPFLLPPVSLSIIVLILIPLLMNGISMVMNFMRKCSKKNWN</sequence>
<organism evidence="2 3">
    <name type="scientific">Stegodyphus mimosarum</name>
    <name type="common">African social velvet spider</name>
    <dbReference type="NCBI Taxonomy" id="407821"/>
    <lineage>
        <taxon>Eukaryota</taxon>
        <taxon>Metazoa</taxon>
        <taxon>Ecdysozoa</taxon>
        <taxon>Arthropoda</taxon>
        <taxon>Chelicerata</taxon>
        <taxon>Arachnida</taxon>
        <taxon>Araneae</taxon>
        <taxon>Araneomorphae</taxon>
        <taxon>Entelegynae</taxon>
        <taxon>Eresoidea</taxon>
        <taxon>Eresidae</taxon>
        <taxon>Stegodyphus</taxon>
    </lineage>
</organism>
<name>A0A087UYS7_STEMI</name>
<feature type="non-terminal residue" evidence="2">
    <location>
        <position position="59"/>
    </location>
</feature>
<evidence type="ECO:0000313" key="3">
    <source>
        <dbReference type="Proteomes" id="UP000054359"/>
    </source>
</evidence>
<keyword evidence="3" id="KW-1185">Reference proteome</keyword>